<dbReference type="STRING" id="67365.GCA_001704635_01969"/>
<dbReference type="Proteomes" id="UP000186168">
    <property type="component" value="Unassembled WGS sequence"/>
</dbReference>
<name>A0A1R1S8P0_9ACTN</name>
<comment type="caution">
    <text evidence="2">The sequence shown here is derived from an EMBL/GenBank/DDBJ whole genome shotgun (WGS) entry which is preliminary data.</text>
</comment>
<keyword evidence="3" id="KW-1185">Reference proteome</keyword>
<dbReference type="GeneID" id="96746875"/>
<organism evidence="2 3">
    <name type="scientific">Streptomyces sparsogenes DSM 40356</name>
    <dbReference type="NCBI Taxonomy" id="1331668"/>
    <lineage>
        <taxon>Bacteria</taxon>
        <taxon>Bacillati</taxon>
        <taxon>Actinomycetota</taxon>
        <taxon>Actinomycetes</taxon>
        <taxon>Kitasatosporales</taxon>
        <taxon>Streptomycetaceae</taxon>
        <taxon>Streptomyces</taxon>
    </lineage>
</organism>
<evidence type="ECO:0000313" key="3">
    <source>
        <dbReference type="Proteomes" id="UP000186168"/>
    </source>
</evidence>
<dbReference type="AlphaFoldDB" id="A0A1R1S8P0"/>
<evidence type="ECO:0000256" key="1">
    <source>
        <dbReference type="SAM" id="MobiDB-lite"/>
    </source>
</evidence>
<gene>
    <name evidence="2" type="ORF">SPAR_35476</name>
</gene>
<dbReference type="RefSeq" id="WP_065966802.1">
    <property type="nucleotide sequence ID" value="NZ_ASQP01000457.1"/>
</dbReference>
<dbReference type="EMBL" id="ASQP01000457">
    <property type="protein sequence ID" value="OMI34613.1"/>
    <property type="molecule type" value="Genomic_DNA"/>
</dbReference>
<evidence type="ECO:0000313" key="2">
    <source>
        <dbReference type="EMBL" id="OMI34613.1"/>
    </source>
</evidence>
<sequence>MELAEHIAAVRAGAGDPAAMVGEFRRTAVLVPVADGGFMTAEYGGIRWIYAFTDESALARFATARGSDPGQEWEYAAVLGARLLDVMVPEMGRPAGVAVDVADEDGSMMFPPVRGIVPDEVAVDVDDDENGNGNEGRNGTGNERTQGAGQ</sequence>
<reference evidence="2 3" key="1">
    <citation type="submission" date="2013-05" db="EMBL/GenBank/DDBJ databases">
        <title>Genome sequence of Streptomyces sparsogenes DSM 40356.</title>
        <authorList>
            <person name="Coyne S."/>
            <person name="Seebeck F.P."/>
        </authorList>
    </citation>
    <scope>NUCLEOTIDE SEQUENCE [LARGE SCALE GENOMIC DNA]</scope>
    <source>
        <strain evidence="2 3">DSM 40356</strain>
    </source>
</reference>
<proteinExistence type="predicted"/>
<accession>A0A1R1S8P0</accession>
<feature type="region of interest" description="Disordered" evidence="1">
    <location>
        <begin position="123"/>
        <end position="150"/>
    </location>
</feature>
<protein>
    <submittedName>
        <fullName evidence="2">Uncharacterized protein</fullName>
    </submittedName>
</protein>